<keyword evidence="2" id="KW-0449">Lipoprotein</keyword>
<dbReference type="InterPro" id="IPR002446">
    <property type="entry name" value="Lipocalin_bac"/>
</dbReference>
<keyword evidence="2" id="KW-0446">Lipid-binding</keyword>
<evidence type="ECO:0000256" key="1">
    <source>
        <dbReference type="ARBA" id="ARBA00006889"/>
    </source>
</evidence>
<evidence type="ECO:0000256" key="2">
    <source>
        <dbReference type="PIRNR" id="PIRNR036893"/>
    </source>
</evidence>
<evidence type="ECO:0000313" key="5">
    <source>
        <dbReference type="Proteomes" id="UP000647183"/>
    </source>
</evidence>
<organism evidence="4 5">
    <name type="scientific">Luteimonas colneyensis</name>
    <dbReference type="NCBI Taxonomy" id="2762230"/>
    <lineage>
        <taxon>Bacteria</taxon>
        <taxon>Pseudomonadati</taxon>
        <taxon>Pseudomonadota</taxon>
        <taxon>Gammaproteobacteria</taxon>
        <taxon>Lysobacterales</taxon>
        <taxon>Lysobacteraceae</taxon>
        <taxon>Luteimonas</taxon>
    </lineage>
</organism>
<dbReference type="CDD" id="cd19438">
    <property type="entry name" value="lipocalin_Blc-like"/>
    <property type="match status" value="1"/>
</dbReference>
<dbReference type="PIRSF" id="PIRSF036893">
    <property type="entry name" value="Lipocalin_ApoD"/>
    <property type="match status" value="1"/>
</dbReference>
<keyword evidence="2" id="KW-0998">Cell outer membrane</keyword>
<dbReference type="RefSeq" id="WP_191728898.1">
    <property type="nucleotide sequence ID" value="NZ_JACSQJ010000002.1"/>
</dbReference>
<dbReference type="InterPro" id="IPR022271">
    <property type="entry name" value="Lipocalin_ApoD"/>
</dbReference>
<comment type="caution">
    <text evidence="4">The sequence shown here is derived from an EMBL/GenBank/DDBJ whole genome shotgun (WGS) entry which is preliminary data.</text>
</comment>
<comment type="similarity">
    <text evidence="1 2">Belongs to the calycin superfamily. Lipocalin family.</text>
</comment>
<dbReference type="SUPFAM" id="SSF50814">
    <property type="entry name" value="Lipocalins"/>
    <property type="match status" value="1"/>
</dbReference>
<accession>A0ABR8UJ50</accession>
<comment type="subunit">
    <text evidence="2">Homodimer.</text>
</comment>
<dbReference type="Pfam" id="PF08212">
    <property type="entry name" value="Lipocalin_2"/>
    <property type="match status" value="1"/>
</dbReference>
<reference evidence="4 5" key="1">
    <citation type="submission" date="2020-08" db="EMBL/GenBank/DDBJ databases">
        <title>A Genomic Blueprint of the Chicken Gut Microbiome.</title>
        <authorList>
            <person name="Gilroy R."/>
            <person name="Ravi A."/>
            <person name="Getino M."/>
            <person name="Pursley I."/>
            <person name="Horton D.L."/>
            <person name="Alikhan N.-F."/>
            <person name="Baker D."/>
            <person name="Gharbi K."/>
            <person name="Hall N."/>
            <person name="Watson M."/>
            <person name="Adriaenssens E.M."/>
            <person name="Foster-Nyarko E."/>
            <person name="Jarju S."/>
            <person name="Secka A."/>
            <person name="Antonio M."/>
            <person name="Oren A."/>
            <person name="Chaudhuri R."/>
            <person name="La Ragione R.M."/>
            <person name="Hildebrand F."/>
            <person name="Pallen M.J."/>
        </authorList>
    </citation>
    <scope>NUCLEOTIDE SEQUENCE [LARGE SCALE GENOMIC DNA]</scope>
    <source>
        <strain evidence="4 5">Sa2BVA3</strain>
    </source>
</reference>
<feature type="signal peptide" evidence="2">
    <location>
        <begin position="1"/>
        <end position="22"/>
    </location>
</feature>
<dbReference type="InterPro" id="IPR047202">
    <property type="entry name" value="Lipocalin_Blc-like_dom"/>
</dbReference>
<comment type="function">
    <text evidence="2">Involved in the storage or transport of lipids necessary for membrane maintenance under stressful conditions. Displays a binding preference for lysophospholipids.</text>
</comment>
<dbReference type="InterPro" id="IPR012674">
    <property type="entry name" value="Calycin"/>
</dbReference>
<feature type="chain" id="PRO_5045016851" description="Outer membrane lipoprotein Blc" evidence="2">
    <location>
        <begin position="23"/>
        <end position="190"/>
    </location>
</feature>
<evidence type="ECO:0000259" key="3">
    <source>
        <dbReference type="Pfam" id="PF08212"/>
    </source>
</evidence>
<dbReference type="Proteomes" id="UP000647183">
    <property type="component" value="Unassembled WGS sequence"/>
</dbReference>
<proteinExistence type="inferred from homology"/>
<dbReference type="EMBL" id="JACSQJ010000002">
    <property type="protein sequence ID" value="MBD7987694.1"/>
    <property type="molecule type" value="Genomic_DNA"/>
</dbReference>
<comment type="subcellular location">
    <subcellularLocation>
        <location evidence="2">Cell outer membrane</location>
    </subcellularLocation>
</comment>
<feature type="domain" description="Lipocalin/cytosolic fatty-acid binding" evidence="3">
    <location>
        <begin position="41"/>
        <end position="187"/>
    </location>
</feature>
<keyword evidence="2" id="KW-0732">Signal</keyword>
<gene>
    <name evidence="4" type="ORF">H9645_06585</name>
</gene>
<protein>
    <recommendedName>
        <fullName evidence="2">Outer membrane lipoprotein Blc</fullName>
    </recommendedName>
</protein>
<dbReference type="PRINTS" id="PR01171">
    <property type="entry name" value="BCTLIPOCALIN"/>
</dbReference>
<dbReference type="PANTHER" id="PTHR10612:SF34">
    <property type="entry name" value="APOLIPOPROTEIN D"/>
    <property type="match status" value="1"/>
</dbReference>
<sequence length="190" mass="21182">MSRPGSLVAILALLAAPGVALTQPEEPPAARSQEVQAVASVDLERYAGTWYEQAHLPLFFQRNCVANTTAEYALRDDGRIDVVNQCDTDEGERIESRGIARKVDGSTSKLEVRFAPAFLSFLPAVWGDYWVIDLDPDYRWAVVGTPDRKYLWFLTRDKRVTPEQYEALVGKARAQGYDTSELIRTEQGGG</sequence>
<keyword evidence="2" id="KW-0472">Membrane</keyword>
<evidence type="ECO:0000313" key="4">
    <source>
        <dbReference type="EMBL" id="MBD7987694.1"/>
    </source>
</evidence>
<dbReference type="InterPro" id="IPR000566">
    <property type="entry name" value="Lipocln_cytosolic_FA-bd_dom"/>
</dbReference>
<dbReference type="PANTHER" id="PTHR10612">
    <property type="entry name" value="APOLIPOPROTEIN D"/>
    <property type="match status" value="1"/>
</dbReference>
<keyword evidence="5" id="KW-1185">Reference proteome</keyword>
<name>A0ABR8UJ50_9GAMM</name>
<dbReference type="Gene3D" id="2.40.128.20">
    <property type="match status" value="1"/>
</dbReference>